<keyword evidence="3" id="KW-1185">Reference proteome</keyword>
<dbReference type="SUPFAM" id="SSF53850">
    <property type="entry name" value="Periplasmic binding protein-like II"/>
    <property type="match status" value="1"/>
</dbReference>
<dbReference type="PANTHER" id="PTHR30290:SF65">
    <property type="entry name" value="MONOACYL PHOSPHATIDYLINOSITOL TETRAMANNOSIDE-BINDING PROTEIN LPQW-RELATED"/>
    <property type="match status" value="1"/>
</dbReference>
<feature type="domain" description="Solute-binding protein family 5" evidence="1">
    <location>
        <begin position="89"/>
        <end position="400"/>
    </location>
</feature>
<dbReference type="PROSITE" id="PS51318">
    <property type="entry name" value="TAT"/>
    <property type="match status" value="1"/>
</dbReference>
<organism evidence="2 3">
    <name type="scientific">Nocardiopsis exhalans</name>
    <dbReference type="NCBI Taxonomy" id="163604"/>
    <lineage>
        <taxon>Bacteria</taxon>
        <taxon>Bacillati</taxon>
        <taxon>Actinomycetota</taxon>
        <taxon>Actinomycetes</taxon>
        <taxon>Streptosporangiales</taxon>
        <taxon>Nocardiopsidaceae</taxon>
        <taxon>Nocardiopsis</taxon>
    </lineage>
</organism>
<dbReference type="Gene3D" id="3.10.105.10">
    <property type="entry name" value="Dipeptide-binding Protein, Domain 3"/>
    <property type="match status" value="1"/>
</dbReference>
<dbReference type="CDD" id="cd08503">
    <property type="entry name" value="PBP2_NikA_DppA_OppA_like_17"/>
    <property type="match status" value="1"/>
</dbReference>
<evidence type="ECO:0000313" key="2">
    <source>
        <dbReference type="EMBL" id="USY22308.1"/>
    </source>
</evidence>
<evidence type="ECO:0000259" key="1">
    <source>
        <dbReference type="Pfam" id="PF00496"/>
    </source>
</evidence>
<evidence type="ECO:0000313" key="3">
    <source>
        <dbReference type="Proteomes" id="UP001055940"/>
    </source>
</evidence>
<gene>
    <name evidence="2" type="ORF">NE857_12280</name>
</gene>
<name>A0ABY5DFQ6_9ACTN</name>
<dbReference type="Pfam" id="PF00496">
    <property type="entry name" value="SBP_bac_5"/>
    <property type="match status" value="1"/>
</dbReference>
<protein>
    <submittedName>
        <fullName evidence="2">ABC transporter substrate-binding protein</fullName>
    </submittedName>
</protein>
<dbReference type="RefSeq" id="WP_254421093.1">
    <property type="nucleotide sequence ID" value="NZ_BAAAJB010000046.1"/>
</dbReference>
<dbReference type="Proteomes" id="UP001055940">
    <property type="component" value="Chromosome"/>
</dbReference>
<sequence>MSDGTLTRPGAPVLGRRALLRGSLGLAAAAALPLTACSGDEEATDGRLRMGVAGAALETLNVPVASAISDYVTMFALFDPLVVLRGEDVVMRLAEEIEANDDATEYTVRIREGVEFHDGRPLTAEDVRYSLALLADPEESPNYAQFYADLDRDGLEVLDPLTLRVPLMRPRADFVEAGLATFSLVFPDGTTGEAWEEGIGSGPYRLASTDSGGRVLERNDAYWDEPAVLDEVEIVSINDAETRMNALRGGQIDYAHAVSPANAAAADDSIEIVRGGTSDSGFLALHMNTTLEPFDDPDVRLAVKLLVDRQAMVDTVLHGQGTVGNDLVGQGLADFADDVPQRERDVEQARELLESAGVSEVTLRVAELVPGMTAAAELLVEQAAEAGLTVRLDEVAADTYFADMETLMSTPFQSLYWANRPAATHVAGFTGERGGFNVTGLSGGEYDEMLDAMQATVDDDERREALAAIQHYLWEQGGDVVWGFAEQLDATVPGVSGIEYTQALPRLDRLSMS</sequence>
<dbReference type="PIRSF" id="PIRSF002741">
    <property type="entry name" value="MppA"/>
    <property type="match status" value="1"/>
</dbReference>
<dbReference type="PANTHER" id="PTHR30290">
    <property type="entry name" value="PERIPLASMIC BINDING COMPONENT OF ABC TRANSPORTER"/>
    <property type="match status" value="1"/>
</dbReference>
<proteinExistence type="predicted"/>
<reference evidence="2" key="1">
    <citation type="submission" date="2022-06" db="EMBL/GenBank/DDBJ databases">
        <authorList>
            <person name="Ping M."/>
        </authorList>
    </citation>
    <scope>NUCLEOTIDE SEQUENCE</scope>
    <source>
        <strain evidence="2">JCM11759T</strain>
    </source>
</reference>
<dbReference type="InterPro" id="IPR039424">
    <property type="entry name" value="SBP_5"/>
</dbReference>
<dbReference type="InterPro" id="IPR000914">
    <property type="entry name" value="SBP_5_dom"/>
</dbReference>
<accession>A0ABY5DFQ6</accession>
<dbReference type="InterPro" id="IPR006311">
    <property type="entry name" value="TAT_signal"/>
</dbReference>
<dbReference type="Gene3D" id="3.40.190.10">
    <property type="entry name" value="Periplasmic binding protein-like II"/>
    <property type="match status" value="1"/>
</dbReference>
<dbReference type="InterPro" id="IPR030678">
    <property type="entry name" value="Peptide/Ni-bd"/>
</dbReference>
<dbReference type="EMBL" id="CP099837">
    <property type="protein sequence ID" value="USY22308.1"/>
    <property type="molecule type" value="Genomic_DNA"/>
</dbReference>